<dbReference type="SMART" id="SM00382">
    <property type="entry name" value="AAA"/>
    <property type="match status" value="1"/>
</dbReference>
<protein>
    <recommendedName>
        <fullName evidence="3">DNA polymerase III subunit gamma/tau</fullName>
        <ecNumber evidence="3">2.7.7.7</ecNumber>
    </recommendedName>
</protein>
<dbReference type="Pfam" id="PF13177">
    <property type="entry name" value="DNA_pol3_delta2"/>
    <property type="match status" value="1"/>
</dbReference>
<keyword evidence="3" id="KW-0547">Nucleotide-binding</keyword>
<dbReference type="Gene3D" id="3.40.50.300">
    <property type="entry name" value="P-loop containing nucleotide triphosphate hydrolases"/>
    <property type="match status" value="1"/>
</dbReference>
<comment type="catalytic activity">
    <reaction evidence="2 3">
        <text>DNA(n) + a 2'-deoxyribonucleoside 5'-triphosphate = DNA(n+1) + diphosphate</text>
        <dbReference type="Rhea" id="RHEA:22508"/>
        <dbReference type="Rhea" id="RHEA-COMP:17339"/>
        <dbReference type="Rhea" id="RHEA-COMP:17340"/>
        <dbReference type="ChEBI" id="CHEBI:33019"/>
        <dbReference type="ChEBI" id="CHEBI:61560"/>
        <dbReference type="ChEBI" id="CHEBI:173112"/>
        <dbReference type="EC" id="2.7.7.7"/>
    </reaction>
</comment>
<keyword evidence="3" id="KW-0235">DNA replication</keyword>
<dbReference type="InterPro" id="IPR027417">
    <property type="entry name" value="P-loop_NTPase"/>
</dbReference>
<sequence length="615" mass="71272">MENKKVLYRKYRPSCFNELVGHSVVKEILTKQLMKKTFSHAMIFSGQRGTGKTSLARLFAKKVLCDSKDYISDESCNKCISCIEFNNESHPDLFEIDAASNNGVDEIRSIKSNISTLPTISNYKIYIIDEVHMLSNAAFNALLKTLEEPPRHALFILATTEQTKIPVTIVSRCQAFNFKKIDQESLVNKLIEISIKEGFEITHEAALEIYYITEGSLRDALNYLEQCMVITEHVIDIKVLKKLFYISSKSEKLEFISNITLNKVDKIINALESFSRIGVDFKVFLIGLIDILKEVVEYKLCKNTDFLNVLNEKEVKEFDDISLETIINLSENLIDAYVKVKNTSLGIEVVLLGIIKSFSNKLISLTNKMSGTTTLKKEENDQDDVTLKHSPKVSNEILVNQDIKEENDFIIEKITNHNQEQINGHKFLLETDYEKKEFQMKSMIKDKNKVKVNVFFSNEDILNELFFANKEKRVSVESKLNDFFSVLDKQNELTDLLIPLYDTKVVASSENCSIIVTDNSSQANWMNNKIRDDSSIEKVFNFLEVKFIFVIDKDQWSFIKKDYIMYKNQNNIPEYVKKSYREYYSKKNTDIDISKENYIRDLKEHFKEFDIEVEE</sequence>
<name>A0A222EMZ9_9MOLU</name>
<dbReference type="NCBIfam" id="TIGR02397">
    <property type="entry name" value="dnaX_nterm"/>
    <property type="match status" value="1"/>
</dbReference>
<keyword evidence="3" id="KW-0808">Transferase</keyword>
<evidence type="ECO:0000256" key="1">
    <source>
        <dbReference type="ARBA" id="ARBA00022932"/>
    </source>
</evidence>
<organism evidence="5 6">
    <name type="scientific">Spiroplasma corruscae</name>
    <dbReference type="NCBI Taxonomy" id="216934"/>
    <lineage>
        <taxon>Bacteria</taxon>
        <taxon>Bacillati</taxon>
        <taxon>Mycoplasmatota</taxon>
        <taxon>Mollicutes</taxon>
        <taxon>Entomoplasmatales</taxon>
        <taxon>Spiroplasmataceae</taxon>
        <taxon>Spiroplasma</taxon>
    </lineage>
</organism>
<dbReference type="Gene3D" id="1.10.8.60">
    <property type="match status" value="1"/>
</dbReference>
<dbReference type="EC" id="2.7.7.7" evidence="3"/>
<comment type="subunit">
    <text evidence="3">DNA polymerase III contains a core (composed of alpha, epsilon and theta chains) that associates with a tau subunit. This core dimerizes to form the POLIII' complex. PolIII' associates with the gamma complex (composed of gamma, delta, delta', psi and chi chains) and with the beta chain to form the complete DNA polymerase III complex.</text>
</comment>
<keyword evidence="3" id="KW-0067">ATP-binding</keyword>
<dbReference type="PANTHER" id="PTHR11669:SF0">
    <property type="entry name" value="PROTEIN STICHEL-LIKE 2"/>
    <property type="match status" value="1"/>
</dbReference>
<gene>
    <name evidence="3 5" type="primary">dnaX</name>
    <name evidence="5" type="ORF">SCORR_v1c00060</name>
</gene>
<comment type="function">
    <text evidence="3">DNA polymerase III is a complex, multichain enzyme responsible for most of the replicative synthesis in bacteria. This DNA polymerase also exhibits 3' to 5' exonuclease activity.</text>
</comment>
<reference evidence="5 6" key="1">
    <citation type="submission" date="2017-07" db="EMBL/GenBank/DDBJ databases">
        <title>Complete genome sequence of Spiroplasma corruscae EC-1 (DSM 19793).</title>
        <authorList>
            <person name="Tsai Y.-M."/>
            <person name="Lo W.-S."/>
            <person name="Kuo C.-H."/>
        </authorList>
    </citation>
    <scope>NUCLEOTIDE SEQUENCE [LARGE SCALE GENOMIC DNA]</scope>
    <source>
        <strain evidence="5 6">EC-1</strain>
    </source>
</reference>
<dbReference type="GO" id="GO:0009360">
    <property type="term" value="C:DNA polymerase III complex"/>
    <property type="evidence" value="ECO:0007669"/>
    <property type="project" value="InterPro"/>
</dbReference>
<keyword evidence="1 3" id="KW-0239">DNA-directed DNA polymerase</keyword>
<accession>A0A222EMZ9</accession>
<dbReference type="CDD" id="cd00009">
    <property type="entry name" value="AAA"/>
    <property type="match status" value="1"/>
</dbReference>
<evidence type="ECO:0000256" key="2">
    <source>
        <dbReference type="ARBA" id="ARBA00049244"/>
    </source>
</evidence>
<keyword evidence="6" id="KW-1185">Reference proteome</keyword>
<comment type="similarity">
    <text evidence="3">Belongs to the DnaX/STICHEL family.</text>
</comment>
<dbReference type="KEGG" id="scou:SCORR_v1c00060"/>
<proteinExistence type="inferred from homology"/>
<dbReference type="GO" id="GO:0003887">
    <property type="term" value="F:DNA-directed DNA polymerase activity"/>
    <property type="evidence" value="ECO:0007669"/>
    <property type="project" value="UniProtKB-KW"/>
</dbReference>
<dbReference type="PANTHER" id="PTHR11669">
    <property type="entry name" value="REPLICATION FACTOR C / DNA POLYMERASE III GAMMA-TAU SUBUNIT"/>
    <property type="match status" value="1"/>
</dbReference>
<dbReference type="GO" id="GO:0005524">
    <property type="term" value="F:ATP binding"/>
    <property type="evidence" value="ECO:0007669"/>
    <property type="project" value="UniProtKB-KW"/>
</dbReference>
<evidence type="ECO:0000259" key="4">
    <source>
        <dbReference type="SMART" id="SM00382"/>
    </source>
</evidence>
<dbReference type="SUPFAM" id="SSF52540">
    <property type="entry name" value="P-loop containing nucleoside triphosphate hydrolases"/>
    <property type="match status" value="1"/>
</dbReference>
<dbReference type="InterPro" id="IPR050238">
    <property type="entry name" value="DNA_Rep/Repair_Clamp_Loader"/>
</dbReference>
<feature type="domain" description="AAA+ ATPase" evidence="4">
    <location>
        <begin position="38"/>
        <end position="182"/>
    </location>
</feature>
<dbReference type="InterPro" id="IPR003593">
    <property type="entry name" value="AAA+_ATPase"/>
</dbReference>
<evidence type="ECO:0000313" key="5">
    <source>
        <dbReference type="EMBL" id="ASP27781.1"/>
    </source>
</evidence>
<keyword evidence="3" id="KW-0548">Nucleotidyltransferase</keyword>
<dbReference type="GO" id="GO:0006261">
    <property type="term" value="P:DNA-templated DNA replication"/>
    <property type="evidence" value="ECO:0007669"/>
    <property type="project" value="TreeGrafter"/>
</dbReference>
<dbReference type="Proteomes" id="UP000203229">
    <property type="component" value="Chromosome"/>
</dbReference>
<evidence type="ECO:0000313" key="6">
    <source>
        <dbReference type="Proteomes" id="UP000203229"/>
    </source>
</evidence>
<evidence type="ECO:0000256" key="3">
    <source>
        <dbReference type="RuleBase" id="RU364063"/>
    </source>
</evidence>
<dbReference type="AlphaFoldDB" id="A0A222EMZ9"/>
<dbReference type="RefSeq" id="WP_094047927.1">
    <property type="nucleotide sequence ID" value="NZ_CP022535.1"/>
</dbReference>
<dbReference type="EMBL" id="CP022535">
    <property type="protein sequence ID" value="ASP27781.1"/>
    <property type="molecule type" value="Genomic_DNA"/>
</dbReference>
<dbReference type="InterPro" id="IPR012763">
    <property type="entry name" value="DNA_pol_III_sug/sutau_N"/>
</dbReference>
<dbReference type="OrthoDB" id="9810148at2"/>